<dbReference type="GO" id="GO:0005829">
    <property type="term" value="C:cytosol"/>
    <property type="evidence" value="ECO:0007669"/>
    <property type="project" value="TreeGrafter"/>
</dbReference>
<dbReference type="SUPFAM" id="SSF56214">
    <property type="entry name" value="4'-phosphopantetheinyl transferase"/>
    <property type="match status" value="2"/>
</dbReference>
<evidence type="ECO:0000256" key="1">
    <source>
        <dbReference type="ARBA" id="ARBA00010990"/>
    </source>
</evidence>
<evidence type="ECO:0000256" key="2">
    <source>
        <dbReference type="ARBA" id="ARBA00022679"/>
    </source>
</evidence>
<reference evidence="4" key="1">
    <citation type="journal article" date="2020" name="mSystems">
        <title>Genome- and Community-Level Interaction Insights into Carbon Utilization and Element Cycling Functions of Hydrothermarchaeota in Hydrothermal Sediment.</title>
        <authorList>
            <person name="Zhou Z."/>
            <person name="Liu Y."/>
            <person name="Xu W."/>
            <person name="Pan J."/>
            <person name="Luo Z.H."/>
            <person name="Li M."/>
        </authorList>
    </citation>
    <scope>NUCLEOTIDE SEQUENCE [LARGE SCALE GENOMIC DNA]</scope>
    <source>
        <strain evidence="4">SpSt-1217</strain>
    </source>
</reference>
<dbReference type="PANTHER" id="PTHR12215:SF10">
    <property type="entry name" value="L-AMINOADIPATE-SEMIALDEHYDE DEHYDROGENASE-PHOSPHOPANTETHEINYL TRANSFERASE"/>
    <property type="match status" value="1"/>
</dbReference>
<protein>
    <submittedName>
        <fullName evidence="4">4'-phosphopantetheinyl transferase superfamily protein</fullName>
    </submittedName>
</protein>
<dbReference type="GO" id="GO:0000287">
    <property type="term" value="F:magnesium ion binding"/>
    <property type="evidence" value="ECO:0007669"/>
    <property type="project" value="InterPro"/>
</dbReference>
<dbReference type="Pfam" id="PF01648">
    <property type="entry name" value="ACPS"/>
    <property type="match status" value="1"/>
</dbReference>
<organism evidence="4">
    <name type="scientific">Mariniphaga anaerophila</name>
    <dbReference type="NCBI Taxonomy" id="1484053"/>
    <lineage>
        <taxon>Bacteria</taxon>
        <taxon>Pseudomonadati</taxon>
        <taxon>Bacteroidota</taxon>
        <taxon>Bacteroidia</taxon>
        <taxon>Marinilabiliales</taxon>
        <taxon>Prolixibacteraceae</taxon>
        <taxon>Mariniphaga</taxon>
    </lineage>
</organism>
<evidence type="ECO:0000313" key="4">
    <source>
        <dbReference type="EMBL" id="HDR52724.1"/>
    </source>
</evidence>
<dbReference type="AlphaFoldDB" id="A0A831LPM4"/>
<dbReference type="InterPro" id="IPR037143">
    <property type="entry name" value="4-PPantetheinyl_Trfase_dom_sf"/>
</dbReference>
<feature type="domain" description="4'-phosphopantetheinyl transferase" evidence="3">
    <location>
        <begin position="108"/>
        <end position="198"/>
    </location>
</feature>
<dbReference type="GO" id="GO:0019878">
    <property type="term" value="P:lysine biosynthetic process via aminoadipic acid"/>
    <property type="evidence" value="ECO:0007669"/>
    <property type="project" value="TreeGrafter"/>
</dbReference>
<evidence type="ECO:0000259" key="3">
    <source>
        <dbReference type="Pfam" id="PF01648"/>
    </source>
</evidence>
<dbReference type="InterPro" id="IPR050559">
    <property type="entry name" value="P-Pant_transferase_sf"/>
</dbReference>
<dbReference type="GO" id="GO:0008897">
    <property type="term" value="F:holo-[acyl-carrier-protein] synthase activity"/>
    <property type="evidence" value="ECO:0007669"/>
    <property type="project" value="InterPro"/>
</dbReference>
<proteinExistence type="inferred from homology"/>
<keyword evidence="2 4" id="KW-0808">Transferase</keyword>
<dbReference type="InterPro" id="IPR008278">
    <property type="entry name" value="4-PPantetheinyl_Trfase_dom"/>
</dbReference>
<sequence>MGVMPVTKVIEIPHGKLGVWNLTEPADKLAGIFRFTEEEKTAFQNIKNEIRKQEFLAVRLLLENLLGKKAEINYNKHRKPQIKNKELKISISHCAGLVVVLVSHSQAGIDVENIYRNTERIAPRFLSEKEYDETENSPNPSLSRILYWCAKEAAFKFSEHPEIEFKTHIQISPFKINSTGGTFRGSLCKKEPTRQLAFQYFFFGNNVVVYCVEQEIMKK</sequence>
<comment type="caution">
    <text evidence="4">The sequence shown here is derived from an EMBL/GenBank/DDBJ whole genome shotgun (WGS) entry which is preliminary data.</text>
</comment>
<gene>
    <name evidence="4" type="ORF">ENN90_14090</name>
</gene>
<accession>A0A831LPM4</accession>
<dbReference type="EMBL" id="DSDK01000790">
    <property type="protein sequence ID" value="HDR52724.1"/>
    <property type="molecule type" value="Genomic_DNA"/>
</dbReference>
<dbReference type="Proteomes" id="UP000886047">
    <property type="component" value="Unassembled WGS sequence"/>
</dbReference>
<comment type="similarity">
    <text evidence="1">Belongs to the P-Pant transferase superfamily. Gsp/Sfp/HetI/AcpT family.</text>
</comment>
<name>A0A831LPM4_9BACT</name>
<dbReference type="PANTHER" id="PTHR12215">
    <property type="entry name" value="PHOSPHOPANTETHEINE TRANSFERASE"/>
    <property type="match status" value="1"/>
</dbReference>
<dbReference type="Gene3D" id="3.90.470.20">
    <property type="entry name" value="4'-phosphopantetheinyl transferase domain"/>
    <property type="match status" value="1"/>
</dbReference>